<evidence type="ECO:0000313" key="2">
    <source>
        <dbReference type="EMBL" id="ADN36861.1"/>
    </source>
</evidence>
<organism evidence="2 3">
    <name type="scientific">Methanolacinia petrolearia (strain DSM 11571 / OCM 486 / SEBR 4847)</name>
    <name type="common">Methanoplanus petrolearius</name>
    <dbReference type="NCBI Taxonomy" id="679926"/>
    <lineage>
        <taxon>Archaea</taxon>
        <taxon>Methanobacteriati</taxon>
        <taxon>Methanobacteriota</taxon>
        <taxon>Stenosarchaea group</taxon>
        <taxon>Methanomicrobia</taxon>
        <taxon>Methanomicrobiales</taxon>
        <taxon>Methanomicrobiaceae</taxon>
        <taxon>Methanolacinia</taxon>
    </lineage>
</organism>
<proteinExistence type="predicted"/>
<dbReference type="Proteomes" id="UP000006565">
    <property type="component" value="Chromosome"/>
</dbReference>
<keyword evidence="3" id="KW-1185">Reference proteome</keyword>
<dbReference type="EMBL" id="CP002117">
    <property type="protein sequence ID" value="ADN36861.1"/>
    <property type="molecule type" value="Genomic_DNA"/>
</dbReference>
<dbReference type="OrthoDB" id="64860at2157"/>
<keyword evidence="1" id="KW-1133">Transmembrane helix</keyword>
<keyword evidence="1" id="KW-0472">Membrane</keyword>
<feature type="transmembrane region" description="Helical" evidence="1">
    <location>
        <begin position="28"/>
        <end position="58"/>
    </location>
</feature>
<name>E1RJX7_METP4</name>
<accession>E1RJX7</accession>
<gene>
    <name evidence="2" type="ordered locus">Mpet_2113</name>
</gene>
<dbReference type="AlphaFoldDB" id="E1RJX7"/>
<dbReference type="STRING" id="679926.Mpet_2113"/>
<dbReference type="HOGENOM" id="CLU_191146_1_0_2"/>
<dbReference type="KEGG" id="mpi:Mpet_2113"/>
<protein>
    <submittedName>
        <fullName evidence="2">TM2 domain containing protein</fullName>
    </submittedName>
</protein>
<dbReference type="GeneID" id="9744595"/>
<evidence type="ECO:0000256" key="1">
    <source>
        <dbReference type="SAM" id="Phobius"/>
    </source>
</evidence>
<reference evidence="2 3" key="1">
    <citation type="journal article" date="2010" name="Stand. Genomic Sci.">
        <title>Complete genome sequence of Methanoplanus petrolearius type strain (SEBR 4847).</title>
        <authorList>
            <person name="Brambilla E."/>
            <person name="Djao O.D."/>
            <person name="Daligault H."/>
            <person name="Lapidus A."/>
            <person name="Lucas S."/>
            <person name="Hammon N."/>
            <person name="Nolan M."/>
            <person name="Tice H."/>
            <person name="Cheng J.F."/>
            <person name="Han C."/>
            <person name="Tapia R."/>
            <person name="Goodwin L."/>
            <person name="Pitluck S."/>
            <person name="Liolios K."/>
            <person name="Ivanova N."/>
            <person name="Mavromatis K."/>
            <person name="Mikhailova N."/>
            <person name="Pati A."/>
            <person name="Chen A."/>
            <person name="Palaniappan K."/>
            <person name="Land M."/>
            <person name="Hauser L."/>
            <person name="Chang Y.J."/>
            <person name="Jeffries C.D."/>
            <person name="Rohde M."/>
            <person name="Spring S."/>
            <person name="Sikorski J."/>
            <person name="Goker M."/>
            <person name="Woyke T."/>
            <person name="Bristow J."/>
            <person name="Eisen J.A."/>
            <person name="Markowitz V."/>
            <person name="Hugenholtz P."/>
            <person name="Kyrpides N.C."/>
            <person name="Klenk H.P."/>
        </authorList>
    </citation>
    <scope>NUCLEOTIDE SEQUENCE [LARGE SCALE GENOMIC DNA]</scope>
    <source>
        <strain evidence="3">DSM 11571 / OCM 486 / SEBR 4847</strain>
    </source>
</reference>
<evidence type="ECO:0000313" key="3">
    <source>
        <dbReference type="Proteomes" id="UP000006565"/>
    </source>
</evidence>
<sequence>MASPVLAVILSFFIPGLGQFYTGQFLKALVLFILAVILGFLSLMTFGIIILYLIIWIYSMYDAYKSAQEQG</sequence>
<dbReference type="RefSeq" id="WP_013330038.1">
    <property type="nucleotide sequence ID" value="NC_014507.1"/>
</dbReference>
<keyword evidence="1" id="KW-0812">Transmembrane</keyword>
<dbReference type="eggNOG" id="arCOG03293">
    <property type="taxonomic scope" value="Archaea"/>
</dbReference>